<reference evidence="1 2" key="1">
    <citation type="submission" date="2024-01" db="EMBL/GenBank/DDBJ databases">
        <title>Genome assemblies of Stephania.</title>
        <authorList>
            <person name="Yang L."/>
        </authorList>
    </citation>
    <scope>NUCLEOTIDE SEQUENCE [LARGE SCALE GENOMIC DNA]</scope>
    <source>
        <strain evidence="1">JXDWG</strain>
        <tissue evidence="1">Leaf</tissue>
    </source>
</reference>
<name>A0AAP0JWB1_9MAGN</name>
<dbReference type="Proteomes" id="UP001419268">
    <property type="component" value="Unassembled WGS sequence"/>
</dbReference>
<keyword evidence="2" id="KW-1185">Reference proteome</keyword>
<accession>A0AAP0JWB1</accession>
<organism evidence="1 2">
    <name type="scientific">Stephania cephalantha</name>
    <dbReference type="NCBI Taxonomy" id="152367"/>
    <lineage>
        <taxon>Eukaryota</taxon>
        <taxon>Viridiplantae</taxon>
        <taxon>Streptophyta</taxon>
        <taxon>Embryophyta</taxon>
        <taxon>Tracheophyta</taxon>
        <taxon>Spermatophyta</taxon>
        <taxon>Magnoliopsida</taxon>
        <taxon>Ranunculales</taxon>
        <taxon>Menispermaceae</taxon>
        <taxon>Menispermoideae</taxon>
        <taxon>Cissampelideae</taxon>
        <taxon>Stephania</taxon>
    </lineage>
</organism>
<protein>
    <submittedName>
        <fullName evidence="1">Uncharacterized protein</fullName>
    </submittedName>
</protein>
<proteinExistence type="predicted"/>
<dbReference type="EMBL" id="JBBNAG010000004">
    <property type="protein sequence ID" value="KAK9140885.1"/>
    <property type="molecule type" value="Genomic_DNA"/>
</dbReference>
<evidence type="ECO:0000313" key="2">
    <source>
        <dbReference type="Proteomes" id="UP001419268"/>
    </source>
</evidence>
<sequence length="149" mass="16405">MLTRRLCSLAVSSYFCSLAVSAHLPSLLTRRLLSLLSLAPLAHSPSLSLFLRFAAHSPSLLTRCLLSSAHSPPHTAAVRRIIHRSRLRRLHCHQLATVASTASSHQSRLHYLHCRRLAVAVWGRPTPVAVASEHHLSSSPLSGLRYLNC</sequence>
<gene>
    <name evidence="1" type="ORF">Scep_010566</name>
</gene>
<comment type="caution">
    <text evidence="1">The sequence shown here is derived from an EMBL/GenBank/DDBJ whole genome shotgun (WGS) entry which is preliminary data.</text>
</comment>
<dbReference type="AlphaFoldDB" id="A0AAP0JWB1"/>
<evidence type="ECO:0000313" key="1">
    <source>
        <dbReference type="EMBL" id="KAK9140885.1"/>
    </source>
</evidence>